<sequence>MAFHSRLANGSETTSEPSRRQRVPNEILFQIIGDALTLETPRPIDVKRFGVLISTKGRLNRFLRISPALQSAVLEAFYKNNSFCITTNMRFTEGRWTSQYALPPPNVCRHLRRLKFRWTISSIHYFPCQAVPPRNIKSANELLISSPAAWVLGLLTHPDHGFAQLTHLELCLEIDIGTPPGYELSEDFLEALRQARIIIKAGKIDFKVKEDYRLALESVIELVETDAKGSA</sequence>
<dbReference type="OrthoDB" id="10643996at2759"/>
<proteinExistence type="predicted"/>
<dbReference type="Proteomes" id="UP000800094">
    <property type="component" value="Unassembled WGS sequence"/>
</dbReference>
<reference evidence="2" key="1">
    <citation type="journal article" date="2020" name="Stud. Mycol.">
        <title>101 Dothideomycetes genomes: a test case for predicting lifestyles and emergence of pathogens.</title>
        <authorList>
            <person name="Haridas S."/>
            <person name="Albert R."/>
            <person name="Binder M."/>
            <person name="Bloem J."/>
            <person name="Labutti K."/>
            <person name="Salamov A."/>
            <person name="Andreopoulos B."/>
            <person name="Baker S."/>
            <person name="Barry K."/>
            <person name="Bills G."/>
            <person name="Bluhm B."/>
            <person name="Cannon C."/>
            <person name="Castanera R."/>
            <person name="Culley D."/>
            <person name="Daum C."/>
            <person name="Ezra D."/>
            <person name="Gonzalez J."/>
            <person name="Henrissat B."/>
            <person name="Kuo A."/>
            <person name="Liang C."/>
            <person name="Lipzen A."/>
            <person name="Lutzoni F."/>
            <person name="Magnuson J."/>
            <person name="Mondo S."/>
            <person name="Nolan M."/>
            <person name="Ohm R."/>
            <person name="Pangilinan J."/>
            <person name="Park H.-J."/>
            <person name="Ramirez L."/>
            <person name="Alfaro M."/>
            <person name="Sun H."/>
            <person name="Tritt A."/>
            <person name="Yoshinaga Y."/>
            <person name="Zwiers L.-H."/>
            <person name="Turgeon B."/>
            <person name="Goodwin S."/>
            <person name="Spatafora J."/>
            <person name="Crous P."/>
            <person name="Grigoriev I."/>
        </authorList>
    </citation>
    <scope>NUCLEOTIDE SEQUENCE</scope>
    <source>
        <strain evidence="2">CBS 122368</strain>
    </source>
</reference>
<evidence type="ECO:0000256" key="1">
    <source>
        <dbReference type="SAM" id="MobiDB-lite"/>
    </source>
</evidence>
<organism evidence="2 3">
    <name type="scientific">Trematosphaeria pertusa</name>
    <dbReference type="NCBI Taxonomy" id="390896"/>
    <lineage>
        <taxon>Eukaryota</taxon>
        <taxon>Fungi</taxon>
        <taxon>Dikarya</taxon>
        <taxon>Ascomycota</taxon>
        <taxon>Pezizomycotina</taxon>
        <taxon>Dothideomycetes</taxon>
        <taxon>Pleosporomycetidae</taxon>
        <taxon>Pleosporales</taxon>
        <taxon>Massarineae</taxon>
        <taxon>Trematosphaeriaceae</taxon>
        <taxon>Trematosphaeria</taxon>
    </lineage>
</organism>
<evidence type="ECO:0000313" key="3">
    <source>
        <dbReference type="Proteomes" id="UP000800094"/>
    </source>
</evidence>
<keyword evidence="3" id="KW-1185">Reference proteome</keyword>
<protein>
    <submittedName>
        <fullName evidence="2">Uncharacterized protein</fullName>
    </submittedName>
</protein>
<feature type="region of interest" description="Disordered" evidence="1">
    <location>
        <begin position="1"/>
        <end position="20"/>
    </location>
</feature>
<accession>A0A6A6IIX5</accession>
<dbReference type="AlphaFoldDB" id="A0A6A6IIX5"/>
<name>A0A6A6IIX5_9PLEO</name>
<dbReference type="RefSeq" id="XP_033684507.1">
    <property type="nucleotide sequence ID" value="XM_033835584.1"/>
</dbReference>
<dbReference type="GeneID" id="54588914"/>
<dbReference type="EMBL" id="ML987195">
    <property type="protein sequence ID" value="KAF2249503.1"/>
    <property type="molecule type" value="Genomic_DNA"/>
</dbReference>
<evidence type="ECO:0000313" key="2">
    <source>
        <dbReference type="EMBL" id="KAF2249503.1"/>
    </source>
</evidence>
<gene>
    <name evidence="2" type="ORF">BU26DRAFT_605315</name>
</gene>